<proteinExistence type="predicted"/>
<feature type="non-terminal residue" evidence="1">
    <location>
        <position position="1"/>
    </location>
</feature>
<name>A0A161X2P4_COLIC</name>
<organism evidence="1 2">
    <name type="scientific">Colletotrichum incanum</name>
    <name type="common">Soybean anthracnose fungus</name>
    <dbReference type="NCBI Taxonomy" id="1573173"/>
    <lineage>
        <taxon>Eukaryota</taxon>
        <taxon>Fungi</taxon>
        <taxon>Dikarya</taxon>
        <taxon>Ascomycota</taxon>
        <taxon>Pezizomycotina</taxon>
        <taxon>Sordariomycetes</taxon>
        <taxon>Hypocreomycetidae</taxon>
        <taxon>Glomerellales</taxon>
        <taxon>Glomerellaceae</taxon>
        <taxon>Colletotrichum</taxon>
        <taxon>Colletotrichum spaethianum species complex</taxon>
    </lineage>
</organism>
<dbReference type="EMBL" id="LFIW01000132">
    <property type="protein sequence ID" value="KZL87976.1"/>
    <property type="molecule type" value="Genomic_DNA"/>
</dbReference>
<dbReference type="Proteomes" id="UP000076584">
    <property type="component" value="Unassembled WGS sequence"/>
</dbReference>
<comment type="caution">
    <text evidence="1">The sequence shown here is derived from an EMBL/GenBank/DDBJ whole genome shotgun (WGS) entry which is preliminary data.</text>
</comment>
<dbReference type="AlphaFoldDB" id="A0A161X2P4"/>
<evidence type="ECO:0000313" key="1">
    <source>
        <dbReference type="EMBL" id="KZL87976.1"/>
    </source>
</evidence>
<accession>A0A161X2P4</accession>
<keyword evidence="2" id="KW-1185">Reference proteome</keyword>
<protein>
    <submittedName>
        <fullName evidence="1">Uncharacterized protein</fullName>
    </submittedName>
</protein>
<reference evidence="1 2" key="1">
    <citation type="submission" date="2015-06" db="EMBL/GenBank/DDBJ databases">
        <title>Survival trade-offs in plant roots during colonization by closely related pathogenic and mutualistic fungi.</title>
        <authorList>
            <person name="Hacquard S."/>
            <person name="Kracher B."/>
            <person name="Hiruma K."/>
            <person name="Weinman A."/>
            <person name="Muench P."/>
            <person name="Garrido Oter R."/>
            <person name="Ver Loren van Themaat E."/>
            <person name="Dallerey J.-F."/>
            <person name="Damm U."/>
            <person name="Henrissat B."/>
            <person name="Lespinet O."/>
            <person name="Thon M."/>
            <person name="Kemen E."/>
            <person name="McHardy A.C."/>
            <person name="Schulze-Lefert P."/>
            <person name="O'Connell R.J."/>
        </authorList>
    </citation>
    <scope>NUCLEOTIDE SEQUENCE [LARGE SCALE GENOMIC DNA]</scope>
    <source>
        <strain evidence="1 2">MAFF 238704</strain>
    </source>
</reference>
<gene>
    <name evidence="1" type="ORF">CI238_11427</name>
</gene>
<evidence type="ECO:0000313" key="2">
    <source>
        <dbReference type="Proteomes" id="UP000076584"/>
    </source>
</evidence>
<sequence length="62" mass="7049">LTEHARHASECMRNATCGHQVGGWQVSPRVGQDETGDEEFDLGLKDDVHLQHCCHQHRCLRL</sequence>